<gene>
    <name evidence="9" type="ORF">E3E15_02465</name>
</gene>
<feature type="coiled-coil region" evidence="6">
    <location>
        <begin position="290"/>
        <end position="342"/>
    </location>
</feature>
<dbReference type="InterPro" id="IPR013087">
    <property type="entry name" value="Znf_C2H2_type"/>
</dbReference>
<dbReference type="PROSITE" id="PS50157">
    <property type="entry name" value="ZINC_FINGER_C2H2_2"/>
    <property type="match status" value="2"/>
</dbReference>
<evidence type="ECO:0000259" key="7">
    <source>
        <dbReference type="PROSITE" id="PS50157"/>
    </source>
</evidence>
<dbReference type="PANTHER" id="PTHR16515">
    <property type="entry name" value="PR DOMAIN ZINC FINGER PROTEIN"/>
    <property type="match status" value="1"/>
</dbReference>
<dbReference type="InterPro" id="IPR003323">
    <property type="entry name" value="OTU_dom"/>
</dbReference>
<dbReference type="Pfam" id="PF00096">
    <property type="entry name" value="zf-C2H2"/>
    <property type="match status" value="1"/>
</dbReference>
<organism evidence="9 10">
    <name type="scientific">Allofrancisella frigidaquae</name>
    <dbReference type="NCBI Taxonomy" id="1085644"/>
    <lineage>
        <taxon>Bacteria</taxon>
        <taxon>Pseudomonadati</taxon>
        <taxon>Pseudomonadota</taxon>
        <taxon>Gammaproteobacteria</taxon>
        <taxon>Thiotrichales</taxon>
        <taxon>Francisellaceae</taxon>
        <taxon>Allofrancisella</taxon>
    </lineage>
</organism>
<keyword evidence="4" id="KW-0862">Zinc</keyword>
<keyword evidence="6" id="KW-0175">Coiled coil</keyword>
<dbReference type="SMART" id="SM00355">
    <property type="entry name" value="ZnF_C2H2"/>
    <property type="match status" value="2"/>
</dbReference>
<protein>
    <submittedName>
        <fullName evidence="9">C2H2-type zinc finger protein</fullName>
    </submittedName>
</protein>
<keyword evidence="10" id="KW-1185">Reference proteome</keyword>
<dbReference type="Gene3D" id="3.90.70.80">
    <property type="match status" value="1"/>
</dbReference>
<evidence type="ECO:0000256" key="6">
    <source>
        <dbReference type="SAM" id="Coils"/>
    </source>
</evidence>
<dbReference type="Gene3D" id="3.30.160.60">
    <property type="entry name" value="Classic Zinc Finger"/>
    <property type="match status" value="2"/>
</dbReference>
<evidence type="ECO:0000259" key="8">
    <source>
        <dbReference type="PROSITE" id="PS50802"/>
    </source>
</evidence>
<dbReference type="CDD" id="cd22744">
    <property type="entry name" value="OTU"/>
    <property type="match status" value="1"/>
</dbReference>
<dbReference type="PROSITE" id="PS00028">
    <property type="entry name" value="ZINC_FINGER_C2H2_1"/>
    <property type="match status" value="2"/>
</dbReference>
<evidence type="ECO:0000256" key="2">
    <source>
        <dbReference type="ARBA" id="ARBA00022737"/>
    </source>
</evidence>
<dbReference type="KEGG" id="afri:E3E15_02465"/>
<feature type="domain" description="C2H2-type" evidence="7">
    <location>
        <begin position="741"/>
        <end position="771"/>
    </location>
</feature>
<dbReference type="EMBL" id="CP038017">
    <property type="protein sequence ID" value="QIV94275.1"/>
    <property type="molecule type" value="Genomic_DNA"/>
</dbReference>
<dbReference type="FunFam" id="3.30.160.60:FF:001573">
    <property type="entry name" value="Zinc finger protein 407"/>
    <property type="match status" value="1"/>
</dbReference>
<evidence type="ECO:0000256" key="5">
    <source>
        <dbReference type="PROSITE-ProRule" id="PRU00042"/>
    </source>
</evidence>
<dbReference type="Proteomes" id="UP000503320">
    <property type="component" value="Chromosome"/>
</dbReference>
<sequence>MRKNMYHLKLPKDFINLLHILNIDIYAVPWDKKFTKNIYRHPSFQIPFDYVQYEVFNFGKAKTVVPEQKAKQISQTLLNGSKSLSDLLRVNEDNSLSKVALFDKENTLVPDSTLPAPTGALLFVCKTTHMILSGLVYMGLDNIKDFIHQGLMCQKKLKKVHIYLLYSSHSLYKKYREVYEKYMETRPPISQLENNEKEERKIGGFASGYAGLLLAVLLENFHAKLEATKEALRGYGGMFGDQEKYIGLKVNAQDMYDISFECGDGLKIFYNFYTKFLQKQSIRHLYKSTLIRLNANIKAKEEQIDKYKKHYEKVKIKNTPEIGKLEIELKQYISDINKLNNDNLESIFSDNRLFNMISKTIHSVIIFQRLFFLSELSVNNLKEVYPNGNKDIHKEIRKAKAVEINNYKGKPIPPKIELPKNNLKSEIIKHIEYNQGYKDQKLIDQFIQELNKFFIKNDGPQKRKSRKLQRNNIKDNGEIKRDGNCFYNAVVKQVHRLGRVNDIVGFPDSGEDLRAILASYIQNDMVVQQYLRPFVPASNFNKVYYDIANSGLWNNEAGDLVMFLLVNLYPNIRLNIHRRMVELGQTSIEQITAIAPSNNLIDIDVGYDNTVAGQEHYFLIADRQMANNRIQISSGMNKNQEQPYIEVNNNNISIPLQIQKATKQLEKSKITDKILGKRQNKPQSVDILMEETLNGGNENSTGNLEIHTREKKHKCGVCNKRFTQSSNLKKHMRIHTGEKPFRCNFKGCNSSFNTSSNLKVHNERTHQVNYTKNRQLGRPLQYSSYEDFVTYISTEVKKLYGNAAEVIIPDSSCKYKNTSGFINFCNKAKDTASQKLQITPFLKNKNYDLYNISGTKAYFWCGINNHACIGPTKIFRTIKGYEEGGVFYNTWCKEGNCKSNKELNNKKLKVQYEKDKK</sequence>
<evidence type="ECO:0000313" key="9">
    <source>
        <dbReference type="EMBL" id="QIV94275.1"/>
    </source>
</evidence>
<dbReference type="GO" id="GO:0010468">
    <property type="term" value="P:regulation of gene expression"/>
    <property type="evidence" value="ECO:0007669"/>
    <property type="project" value="TreeGrafter"/>
</dbReference>
<keyword evidence="2" id="KW-0677">Repeat</keyword>
<dbReference type="GO" id="GO:0008270">
    <property type="term" value="F:zinc ion binding"/>
    <property type="evidence" value="ECO:0007669"/>
    <property type="project" value="UniProtKB-KW"/>
</dbReference>
<reference evidence="9 10" key="1">
    <citation type="submission" date="2019-03" db="EMBL/GenBank/DDBJ databases">
        <title>Complete Genome Sequence of Allofrancisella frigidaquae Strain SYSU 10HL1970 Isolated from Water-Cooling Systems in China.</title>
        <authorList>
            <person name="Ohrman C."/>
            <person name="Uneklint I."/>
            <person name="Sjodin A."/>
        </authorList>
    </citation>
    <scope>NUCLEOTIDE SEQUENCE [LARGE SCALE GENOMIC DNA]</scope>
    <source>
        <strain evidence="9 10">SYSU 10HL1970</strain>
    </source>
</reference>
<feature type="domain" description="C2H2-type" evidence="7">
    <location>
        <begin position="713"/>
        <end position="740"/>
    </location>
</feature>
<evidence type="ECO:0000256" key="1">
    <source>
        <dbReference type="ARBA" id="ARBA00022723"/>
    </source>
</evidence>
<proteinExistence type="predicted"/>
<dbReference type="SUPFAM" id="SSF57667">
    <property type="entry name" value="beta-beta-alpha zinc fingers"/>
    <property type="match status" value="1"/>
</dbReference>
<dbReference type="PROSITE" id="PS50802">
    <property type="entry name" value="OTU"/>
    <property type="match status" value="1"/>
</dbReference>
<keyword evidence="3 5" id="KW-0863">Zinc-finger</keyword>
<name>A0A6M3HSY6_9GAMM</name>
<accession>A0A6M3HSY6</accession>
<keyword evidence="1" id="KW-0479">Metal-binding</keyword>
<dbReference type="InterPro" id="IPR036236">
    <property type="entry name" value="Znf_C2H2_sf"/>
</dbReference>
<feature type="domain" description="OTU" evidence="8">
    <location>
        <begin position="474"/>
        <end position="623"/>
    </location>
</feature>
<dbReference type="InterPro" id="IPR050331">
    <property type="entry name" value="Zinc_finger"/>
</dbReference>
<evidence type="ECO:0000256" key="4">
    <source>
        <dbReference type="ARBA" id="ARBA00022833"/>
    </source>
</evidence>
<evidence type="ECO:0000313" key="10">
    <source>
        <dbReference type="Proteomes" id="UP000503320"/>
    </source>
</evidence>
<dbReference type="PANTHER" id="PTHR16515:SF49">
    <property type="entry name" value="GASTRULA ZINC FINGER PROTEIN XLCGF49.1-LIKE-RELATED"/>
    <property type="match status" value="1"/>
</dbReference>
<evidence type="ECO:0000256" key="3">
    <source>
        <dbReference type="ARBA" id="ARBA00022771"/>
    </source>
</evidence>
<dbReference type="AlphaFoldDB" id="A0A6M3HSY6"/>